<evidence type="ECO:0000256" key="3">
    <source>
        <dbReference type="ARBA" id="ARBA00022475"/>
    </source>
</evidence>
<reference evidence="18" key="1">
    <citation type="submission" date="2023-07" db="EMBL/GenBank/DDBJ databases">
        <title>A chromosome-level genome assembly of Lolium multiflorum.</title>
        <authorList>
            <person name="Chen Y."/>
            <person name="Copetti D."/>
            <person name="Kolliker R."/>
            <person name="Studer B."/>
        </authorList>
    </citation>
    <scope>NUCLEOTIDE SEQUENCE</scope>
    <source>
        <strain evidence="18">02402/16</strain>
        <tissue evidence="18">Leaf</tissue>
    </source>
</reference>
<dbReference type="SUPFAM" id="SSF52047">
    <property type="entry name" value="RNI-like"/>
    <property type="match status" value="1"/>
</dbReference>
<dbReference type="SUPFAM" id="SSF56112">
    <property type="entry name" value="Protein kinase-like (PK-like)"/>
    <property type="match status" value="1"/>
</dbReference>
<keyword evidence="12" id="KW-1133">Transmembrane helix</keyword>
<name>A0AAD8WGD2_LOLMU</name>
<evidence type="ECO:0000256" key="15">
    <source>
        <dbReference type="PROSITE-ProRule" id="PRU10141"/>
    </source>
</evidence>
<organism evidence="18 19">
    <name type="scientific">Lolium multiflorum</name>
    <name type="common">Italian ryegrass</name>
    <name type="synonym">Lolium perenne subsp. multiflorum</name>
    <dbReference type="NCBI Taxonomy" id="4521"/>
    <lineage>
        <taxon>Eukaryota</taxon>
        <taxon>Viridiplantae</taxon>
        <taxon>Streptophyta</taxon>
        <taxon>Embryophyta</taxon>
        <taxon>Tracheophyta</taxon>
        <taxon>Spermatophyta</taxon>
        <taxon>Magnoliopsida</taxon>
        <taxon>Liliopsida</taxon>
        <taxon>Poales</taxon>
        <taxon>Poaceae</taxon>
        <taxon>BOP clade</taxon>
        <taxon>Pooideae</taxon>
        <taxon>Poodae</taxon>
        <taxon>Poeae</taxon>
        <taxon>Poeae Chloroplast Group 2 (Poeae type)</taxon>
        <taxon>Loliodinae</taxon>
        <taxon>Loliinae</taxon>
        <taxon>Lolium</taxon>
    </lineage>
</organism>
<evidence type="ECO:0000256" key="10">
    <source>
        <dbReference type="ARBA" id="ARBA00022777"/>
    </source>
</evidence>
<dbReference type="GO" id="GO:0004672">
    <property type="term" value="F:protein kinase activity"/>
    <property type="evidence" value="ECO:0007669"/>
    <property type="project" value="InterPro"/>
</dbReference>
<feature type="binding site" evidence="15">
    <location>
        <position position="411"/>
    </location>
    <ligand>
        <name>ATP</name>
        <dbReference type="ChEBI" id="CHEBI:30616"/>
    </ligand>
</feature>
<evidence type="ECO:0000313" key="18">
    <source>
        <dbReference type="EMBL" id="KAK1661627.1"/>
    </source>
</evidence>
<dbReference type="InterPro" id="IPR011009">
    <property type="entry name" value="Kinase-like_dom_sf"/>
</dbReference>
<keyword evidence="14" id="KW-0325">Glycoprotein</keyword>
<evidence type="ECO:0000256" key="11">
    <source>
        <dbReference type="ARBA" id="ARBA00022840"/>
    </source>
</evidence>
<evidence type="ECO:0000256" key="6">
    <source>
        <dbReference type="ARBA" id="ARBA00022692"/>
    </source>
</evidence>
<dbReference type="InterPro" id="IPR003591">
    <property type="entry name" value="Leu-rich_rpt_typical-subtyp"/>
</dbReference>
<dbReference type="InterPro" id="IPR000719">
    <property type="entry name" value="Prot_kinase_dom"/>
</dbReference>
<evidence type="ECO:0000256" key="12">
    <source>
        <dbReference type="ARBA" id="ARBA00022989"/>
    </source>
</evidence>
<dbReference type="Gene3D" id="1.10.510.10">
    <property type="entry name" value="Transferase(Phosphotransferase) domain 1"/>
    <property type="match status" value="1"/>
</dbReference>
<keyword evidence="3" id="KW-1003">Cell membrane</keyword>
<evidence type="ECO:0000256" key="1">
    <source>
        <dbReference type="ARBA" id="ARBA00004162"/>
    </source>
</evidence>
<evidence type="ECO:0000256" key="16">
    <source>
        <dbReference type="SAM" id="SignalP"/>
    </source>
</evidence>
<keyword evidence="7 16" id="KW-0732">Signal</keyword>
<keyword evidence="4" id="KW-0433">Leucine-rich repeat</keyword>
<keyword evidence="10" id="KW-0418">Kinase</keyword>
<dbReference type="InterPro" id="IPR013210">
    <property type="entry name" value="LRR_N_plant-typ"/>
</dbReference>
<evidence type="ECO:0000256" key="8">
    <source>
        <dbReference type="ARBA" id="ARBA00022737"/>
    </source>
</evidence>
<sequence length="570" mass="61540">MGVIAMSLLCSLLAVLMIAVVSASDEAALLAFKAQLSNGGSLASWNSSTNFCSWEGALSPALGNLTFLRKLDLSYNWLHGEIPASLGRLRRLQRLYLYDNSFSGTLPVNLSSCISMTTMGLHDNKLGGCIPAELGEKLVSLAALWLSNNSFTGPIPASLGNLSYLQDLQLNNNHLVGSIPAGLGSIRRMQRFSLFNNNLAGTIPPSLYNWSSIESFDVGKNMLYGSIPDDIGNKFLKMSGFGLGGNQFTGTIPSSISNLSSLTILGLSGNKFSGSVPTTLGRLGALQSLSLSDNKLEVNDNKGWEFITSLANCSQLQNLVLGGYSFGGQLPASITNLSTTLQQLTIADNRVSGSIPIDIGNLVGLNRLQITNTFISGEIPNSIDENLLGRGSYGAVFKCILANEERTLAVKVFNLGQSRYSKSFEAECEAMRRIRHRYLIKIITSCSSVNHQGQEFKAMVFEFMPNGNLDGWIHPKYQEPSANNTLSLVQRLEIAVNILDAVEYLHNYCQPLVIHCDLKPSNILLADDMSARVGDFGISRIIQENTSGGMQNSYSSMGIRGSIGYVAPGD</sequence>
<feature type="signal peptide" evidence="16">
    <location>
        <begin position="1"/>
        <end position="23"/>
    </location>
</feature>
<evidence type="ECO:0000256" key="14">
    <source>
        <dbReference type="ARBA" id="ARBA00023180"/>
    </source>
</evidence>
<evidence type="ECO:0000313" key="19">
    <source>
        <dbReference type="Proteomes" id="UP001231189"/>
    </source>
</evidence>
<dbReference type="Pfam" id="PF00560">
    <property type="entry name" value="LRR_1"/>
    <property type="match status" value="4"/>
</dbReference>
<dbReference type="SMART" id="SM00369">
    <property type="entry name" value="LRR_TYP"/>
    <property type="match status" value="5"/>
</dbReference>
<evidence type="ECO:0000256" key="2">
    <source>
        <dbReference type="ARBA" id="ARBA00008684"/>
    </source>
</evidence>
<dbReference type="InterPro" id="IPR008271">
    <property type="entry name" value="Ser/Thr_kinase_AS"/>
</dbReference>
<accession>A0AAD8WGD2</accession>
<dbReference type="FunFam" id="3.80.10.10:FF:001158">
    <property type="entry name" value="Leucine-rich repeat protein kinase family protein"/>
    <property type="match status" value="1"/>
</dbReference>
<dbReference type="SMART" id="SM00220">
    <property type="entry name" value="S_TKc"/>
    <property type="match status" value="1"/>
</dbReference>
<dbReference type="InterPro" id="IPR001611">
    <property type="entry name" value="Leu-rich_rpt"/>
</dbReference>
<proteinExistence type="inferred from homology"/>
<keyword evidence="5" id="KW-0808">Transferase</keyword>
<gene>
    <name evidence="18" type="ORF">QYE76_049786</name>
</gene>
<evidence type="ECO:0000259" key="17">
    <source>
        <dbReference type="PROSITE" id="PS50011"/>
    </source>
</evidence>
<dbReference type="PROSITE" id="PS00108">
    <property type="entry name" value="PROTEIN_KINASE_ST"/>
    <property type="match status" value="1"/>
</dbReference>
<keyword evidence="9 15" id="KW-0547">Nucleotide-binding</keyword>
<keyword evidence="13" id="KW-0472">Membrane</keyword>
<keyword evidence="8" id="KW-0677">Repeat</keyword>
<dbReference type="Pfam" id="PF08263">
    <property type="entry name" value="LRRNT_2"/>
    <property type="match status" value="1"/>
</dbReference>
<dbReference type="Gene3D" id="3.80.10.10">
    <property type="entry name" value="Ribonuclease Inhibitor"/>
    <property type="match status" value="4"/>
</dbReference>
<keyword evidence="6" id="KW-0812">Transmembrane</keyword>
<dbReference type="EMBL" id="JAUUTY010000003">
    <property type="protein sequence ID" value="KAK1661627.1"/>
    <property type="molecule type" value="Genomic_DNA"/>
</dbReference>
<dbReference type="PANTHER" id="PTHR27008">
    <property type="entry name" value="OS04G0122200 PROTEIN"/>
    <property type="match status" value="1"/>
</dbReference>
<feature type="domain" description="Protein kinase" evidence="17">
    <location>
        <begin position="382"/>
        <end position="570"/>
    </location>
</feature>
<dbReference type="GO" id="GO:0005886">
    <property type="term" value="C:plasma membrane"/>
    <property type="evidence" value="ECO:0007669"/>
    <property type="project" value="UniProtKB-SubCell"/>
</dbReference>
<evidence type="ECO:0000256" key="7">
    <source>
        <dbReference type="ARBA" id="ARBA00022729"/>
    </source>
</evidence>
<dbReference type="AlphaFoldDB" id="A0AAD8WGD2"/>
<dbReference type="PANTHER" id="PTHR27008:SF481">
    <property type="entry name" value="PROTEIN KINASE DOMAIN-CONTAINING PROTEIN"/>
    <property type="match status" value="1"/>
</dbReference>
<dbReference type="InterPro" id="IPR017441">
    <property type="entry name" value="Protein_kinase_ATP_BS"/>
</dbReference>
<keyword evidence="19" id="KW-1185">Reference proteome</keyword>
<dbReference type="InterPro" id="IPR032675">
    <property type="entry name" value="LRR_dom_sf"/>
</dbReference>
<comment type="caution">
    <text evidence="18">The sequence shown here is derived from an EMBL/GenBank/DDBJ whole genome shotgun (WGS) entry which is preliminary data.</text>
</comment>
<dbReference type="PROSITE" id="PS50011">
    <property type="entry name" value="PROTEIN_KINASE_DOM"/>
    <property type="match status" value="1"/>
</dbReference>
<keyword evidence="11 15" id="KW-0067">ATP-binding</keyword>
<feature type="chain" id="PRO_5042246011" description="Protein kinase domain-containing protein" evidence="16">
    <location>
        <begin position="24"/>
        <end position="570"/>
    </location>
</feature>
<dbReference type="FunFam" id="3.80.10.10:FF:000041">
    <property type="entry name" value="LRR receptor-like serine/threonine-protein kinase ERECTA"/>
    <property type="match status" value="1"/>
</dbReference>
<evidence type="ECO:0000256" key="5">
    <source>
        <dbReference type="ARBA" id="ARBA00022679"/>
    </source>
</evidence>
<comment type="similarity">
    <text evidence="2">Belongs to the protein kinase superfamily. Ser/Thr protein kinase family.</text>
</comment>
<dbReference type="GO" id="GO:0005524">
    <property type="term" value="F:ATP binding"/>
    <property type="evidence" value="ECO:0007669"/>
    <property type="project" value="UniProtKB-UniRule"/>
</dbReference>
<dbReference type="Pfam" id="PF00069">
    <property type="entry name" value="Pkinase"/>
    <property type="match status" value="1"/>
</dbReference>
<evidence type="ECO:0000256" key="4">
    <source>
        <dbReference type="ARBA" id="ARBA00022614"/>
    </source>
</evidence>
<evidence type="ECO:0000256" key="9">
    <source>
        <dbReference type="ARBA" id="ARBA00022741"/>
    </source>
</evidence>
<dbReference type="InterPro" id="IPR051809">
    <property type="entry name" value="Plant_receptor-like_S/T_kinase"/>
</dbReference>
<dbReference type="Proteomes" id="UP001231189">
    <property type="component" value="Unassembled WGS sequence"/>
</dbReference>
<dbReference type="Pfam" id="PF13855">
    <property type="entry name" value="LRR_8"/>
    <property type="match status" value="1"/>
</dbReference>
<protein>
    <recommendedName>
        <fullName evidence="17">Protein kinase domain-containing protein</fullName>
    </recommendedName>
</protein>
<comment type="subcellular location">
    <subcellularLocation>
        <location evidence="1">Cell membrane</location>
        <topology evidence="1">Single-pass membrane protein</topology>
    </subcellularLocation>
</comment>
<dbReference type="PROSITE" id="PS00107">
    <property type="entry name" value="PROTEIN_KINASE_ATP"/>
    <property type="match status" value="1"/>
</dbReference>
<evidence type="ECO:0000256" key="13">
    <source>
        <dbReference type="ARBA" id="ARBA00023136"/>
    </source>
</evidence>